<dbReference type="Pfam" id="PF00383">
    <property type="entry name" value="dCMP_cyt_deam_1"/>
    <property type="match status" value="1"/>
</dbReference>
<feature type="binding site" evidence="17">
    <location>
        <position position="221"/>
    </location>
    <ligand>
        <name>NADP(+)</name>
        <dbReference type="ChEBI" id="CHEBI:58349"/>
    </ligand>
</feature>
<evidence type="ECO:0000256" key="12">
    <source>
        <dbReference type="ARBA" id="ARBA00023268"/>
    </source>
</evidence>
<comment type="similarity">
    <text evidence="4 15">In the N-terminal section; belongs to the cytidine and deoxycytidylate deaminase family.</text>
</comment>
<name>A0A6N7X959_9FIRM</name>
<evidence type="ECO:0000256" key="15">
    <source>
        <dbReference type="PIRNR" id="PIRNR006769"/>
    </source>
</evidence>
<dbReference type="Proteomes" id="UP000469424">
    <property type="component" value="Unassembled WGS sequence"/>
</dbReference>
<dbReference type="GO" id="GO:0008835">
    <property type="term" value="F:diaminohydroxyphosphoribosylaminopyrimidine deaminase activity"/>
    <property type="evidence" value="ECO:0007669"/>
    <property type="project" value="UniProtKB-EC"/>
</dbReference>
<dbReference type="EC" id="3.5.4.26" evidence="15"/>
<evidence type="ECO:0000256" key="10">
    <source>
        <dbReference type="ARBA" id="ARBA00022857"/>
    </source>
</evidence>
<comment type="similarity">
    <text evidence="5 15">In the C-terminal section; belongs to the HTP reductase family.</text>
</comment>
<dbReference type="Pfam" id="PF01872">
    <property type="entry name" value="RibD_C"/>
    <property type="match status" value="1"/>
</dbReference>
<feature type="binding site" evidence="17">
    <location>
        <position position="154"/>
    </location>
    <ligand>
        <name>NADP(+)</name>
        <dbReference type="ChEBI" id="CHEBI:58349"/>
    </ligand>
</feature>
<dbReference type="PANTHER" id="PTHR38011:SF7">
    <property type="entry name" value="2,5-DIAMINO-6-RIBOSYLAMINO-4(3H)-PYRIMIDINONE 5'-PHOSPHATE REDUCTASE"/>
    <property type="match status" value="1"/>
</dbReference>
<evidence type="ECO:0000256" key="1">
    <source>
        <dbReference type="ARBA" id="ARBA00002151"/>
    </source>
</evidence>
<evidence type="ECO:0000256" key="5">
    <source>
        <dbReference type="ARBA" id="ARBA00007417"/>
    </source>
</evidence>
<comment type="pathway">
    <text evidence="2 15">Cofactor biosynthesis; riboflavin biosynthesis; 5-amino-6-(D-ribitylamino)uracil from GTP: step 2/4.</text>
</comment>
<dbReference type="InterPro" id="IPR016193">
    <property type="entry name" value="Cytidine_deaminase-like"/>
</dbReference>
<evidence type="ECO:0000256" key="6">
    <source>
        <dbReference type="ARBA" id="ARBA00022619"/>
    </source>
</evidence>
<dbReference type="PROSITE" id="PS00903">
    <property type="entry name" value="CYT_DCMP_DEAMINASES_1"/>
    <property type="match status" value="1"/>
</dbReference>
<feature type="binding site" evidence="17">
    <location>
        <position position="170"/>
    </location>
    <ligand>
        <name>NADP(+)</name>
        <dbReference type="ChEBI" id="CHEBI:58349"/>
    </ligand>
</feature>
<comment type="catalytic activity">
    <reaction evidence="14 15">
        <text>2,5-diamino-6-hydroxy-4-(5-phosphoribosylamino)-pyrimidine + H2O + H(+) = 5-amino-6-(5-phospho-D-ribosylamino)uracil + NH4(+)</text>
        <dbReference type="Rhea" id="RHEA:21868"/>
        <dbReference type="ChEBI" id="CHEBI:15377"/>
        <dbReference type="ChEBI" id="CHEBI:15378"/>
        <dbReference type="ChEBI" id="CHEBI:28938"/>
        <dbReference type="ChEBI" id="CHEBI:58453"/>
        <dbReference type="ChEBI" id="CHEBI:58614"/>
        <dbReference type="EC" id="3.5.4.26"/>
    </reaction>
</comment>
<feature type="binding site" evidence="18">
    <location>
        <position position="75"/>
    </location>
    <ligand>
        <name>Zn(2+)</name>
        <dbReference type="ChEBI" id="CHEBI:29105"/>
        <note>catalytic</note>
    </ligand>
</feature>
<dbReference type="EMBL" id="VUNA01000013">
    <property type="protein sequence ID" value="MST71083.1"/>
    <property type="molecule type" value="Genomic_DNA"/>
</dbReference>
<evidence type="ECO:0000256" key="16">
    <source>
        <dbReference type="PIRSR" id="PIRSR006769-1"/>
    </source>
</evidence>
<reference evidence="20 21" key="1">
    <citation type="submission" date="2019-08" db="EMBL/GenBank/DDBJ databases">
        <title>In-depth cultivation of the pig gut microbiome towards novel bacterial diversity and tailored functional studies.</title>
        <authorList>
            <person name="Wylensek D."/>
            <person name="Hitch T.C.A."/>
            <person name="Clavel T."/>
        </authorList>
    </citation>
    <scope>NUCLEOTIDE SEQUENCE [LARGE SCALE GENOMIC DNA]</scope>
    <source>
        <strain evidence="20 21">WCA-MUC-591-APC-4B</strain>
    </source>
</reference>
<evidence type="ECO:0000256" key="8">
    <source>
        <dbReference type="ARBA" id="ARBA00022801"/>
    </source>
</evidence>
<proteinExistence type="inferred from homology"/>
<feature type="domain" description="CMP/dCMP-type deaminase" evidence="19">
    <location>
        <begin position="1"/>
        <end position="123"/>
    </location>
</feature>
<evidence type="ECO:0000256" key="18">
    <source>
        <dbReference type="PIRSR" id="PIRSR006769-3"/>
    </source>
</evidence>
<feature type="binding site" evidence="17">
    <location>
        <position position="168"/>
    </location>
    <ligand>
        <name>substrate</name>
    </ligand>
</feature>
<comment type="pathway">
    <text evidence="3 15">Cofactor biosynthesis; riboflavin biosynthesis; 5-amino-6-(D-ribitylamino)uracil from GTP: step 3/4.</text>
</comment>
<sequence length="375" mass="41236">MAEEQFMKRAIELAKQGVGWTAPNPLVGAVVVKNGRVIGEGYHRKYGELHAERNALAACTEDPAGATLYVTLEPCCHYGKTPPCTEIIIEKKIAKVVIGSRDPNPKVAGKGARILREHGINVVEDYMREACDALNPVFFHYITTKTPYVVLKFAMTLDGKIATRTGASKWITGEAARNHVHQLRGRYAGILAGIGTVLADDPMLNCRIDGAHQPLRIILDSHLRIPMGSRLVRSAKEYPLLIVCNESTRDREEGTNRIQKLEEAGAKVWTLPEKNGHPDLNVLMQRLGEEKIDSVLIEGGGTVNEAVLKAHIVHHVYAYIAPKIFGGEDAKTPVEGSGIRLPQECAKLRLAKITVLLNDMLLEYDVEGETECSPE</sequence>
<keyword evidence="12" id="KW-0511">Multifunctional enzyme</keyword>
<dbReference type="UniPathway" id="UPA00275">
    <property type="reaction ID" value="UER00401"/>
</dbReference>
<dbReference type="InterPro" id="IPR016192">
    <property type="entry name" value="APOBEC/CMP_deaminase_Zn-bd"/>
</dbReference>
<feature type="binding site" evidence="17">
    <location>
        <position position="196"/>
    </location>
    <ligand>
        <name>NADP(+)</name>
        <dbReference type="ChEBI" id="CHEBI:58349"/>
    </ligand>
</feature>
<keyword evidence="6 15" id="KW-0686">Riboflavin biosynthesis</keyword>
<comment type="catalytic activity">
    <reaction evidence="13 15">
        <text>5-amino-6-(5-phospho-D-ribitylamino)uracil + NADP(+) = 5-amino-6-(5-phospho-D-ribosylamino)uracil + NADPH + H(+)</text>
        <dbReference type="Rhea" id="RHEA:17845"/>
        <dbReference type="ChEBI" id="CHEBI:15378"/>
        <dbReference type="ChEBI" id="CHEBI:57783"/>
        <dbReference type="ChEBI" id="CHEBI:58349"/>
        <dbReference type="ChEBI" id="CHEBI:58421"/>
        <dbReference type="ChEBI" id="CHEBI:58453"/>
        <dbReference type="EC" id="1.1.1.193"/>
    </reaction>
</comment>
<dbReference type="SUPFAM" id="SSF53927">
    <property type="entry name" value="Cytidine deaminase-like"/>
    <property type="match status" value="1"/>
</dbReference>
<evidence type="ECO:0000313" key="21">
    <source>
        <dbReference type="Proteomes" id="UP000469424"/>
    </source>
</evidence>
<dbReference type="GO" id="GO:0008270">
    <property type="term" value="F:zinc ion binding"/>
    <property type="evidence" value="ECO:0007669"/>
    <property type="project" value="InterPro"/>
</dbReference>
<evidence type="ECO:0000256" key="14">
    <source>
        <dbReference type="ARBA" id="ARBA00049886"/>
    </source>
</evidence>
<keyword evidence="11 15" id="KW-0560">Oxidoreductase</keyword>
<dbReference type="InterPro" id="IPR004794">
    <property type="entry name" value="Eubact_RibD"/>
</dbReference>
<dbReference type="FunFam" id="3.40.140.10:FF:000025">
    <property type="entry name" value="Riboflavin biosynthesis protein RibD"/>
    <property type="match status" value="1"/>
</dbReference>
<dbReference type="GO" id="GO:0008703">
    <property type="term" value="F:5-amino-6-(5-phosphoribosylamino)uracil reductase activity"/>
    <property type="evidence" value="ECO:0007669"/>
    <property type="project" value="UniProtKB-EC"/>
</dbReference>
<dbReference type="NCBIfam" id="TIGR00227">
    <property type="entry name" value="ribD_Cterm"/>
    <property type="match status" value="1"/>
</dbReference>
<feature type="active site" description="Proton donor" evidence="16">
    <location>
        <position position="52"/>
    </location>
</feature>
<organism evidence="20 21">
    <name type="scientific">Mogibacterium kristiansenii</name>
    <dbReference type="NCBI Taxonomy" id="2606708"/>
    <lineage>
        <taxon>Bacteria</taxon>
        <taxon>Bacillati</taxon>
        <taxon>Bacillota</taxon>
        <taxon>Clostridia</taxon>
        <taxon>Peptostreptococcales</taxon>
        <taxon>Anaerovoracaceae</taxon>
        <taxon>Mogibacterium</taxon>
    </lineage>
</organism>
<dbReference type="GO" id="GO:0050661">
    <property type="term" value="F:NADP binding"/>
    <property type="evidence" value="ECO:0007669"/>
    <property type="project" value="InterPro"/>
</dbReference>
<dbReference type="InterPro" id="IPR002734">
    <property type="entry name" value="RibDG_C"/>
</dbReference>
<feature type="binding site" evidence="17">
    <location>
        <position position="200"/>
    </location>
    <ligand>
        <name>NADP(+)</name>
        <dbReference type="ChEBI" id="CHEBI:58349"/>
    </ligand>
</feature>
<comment type="caution">
    <text evidence="20">The sequence shown here is derived from an EMBL/GenBank/DDBJ whole genome shotgun (WGS) entry which is preliminary data.</text>
</comment>
<accession>A0A6N7X959</accession>
<feature type="binding site" evidence="17">
    <location>
        <begin position="300"/>
        <end position="306"/>
    </location>
    <ligand>
        <name>NADP(+)</name>
        <dbReference type="ChEBI" id="CHEBI:58349"/>
    </ligand>
</feature>
<feature type="binding site" evidence="17">
    <location>
        <position position="184"/>
    </location>
    <ligand>
        <name>substrate</name>
    </ligand>
</feature>
<dbReference type="Gene3D" id="3.40.430.10">
    <property type="entry name" value="Dihydrofolate Reductase, subunit A"/>
    <property type="match status" value="1"/>
</dbReference>
<gene>
    <name evidence="20" type="primary">ribD</name>
    <name evidence="20" type="ORF">FYJ65_07025</name>
</gene>
<evidence type="ECO:0000256" key="3">
    <source>
        <dbReference type="ARBA" id="ARBA00004910"/>
    </source>
</evidence>
<keyword evidence="21" id="KW-1185">Reference proteome</keyword>
<dbReference type="PIRSF" id="PIRSF006769">
    <property type="entry name" value="RibD"/>
    <property type="match status" value="1"/>
</dbReference>
<protein>
    <recommendedName>
        <fullName evidence="15">Riboflavin biosynthesis protein RibD</fullName>
    </recommendedName>
    <domain>
        <recommendedName>
            <fullName evidence="15">Diaminohydroxyphosphoribosylaminopyrimidine deaminase</fullName>
            <shortName evidence="15">DRAP deaminase</shortName>
            <ecNumber evidence="15">3.5.4.26</ecNumber>
        </recommendedName>
        <alternativeName>
            <fullName evidence="15">Riboflavin-specific deaminase</fullName>
        </alternativeName>
    </domain>
    <domain>
        <recommendedName>
            <fullName evidence="15">5-amino-6-(5-phosphoribosylamino)uracil reductase</fullName>
            <ecNumber evidence="15">1.1.1.193</ecNumber>
        </recommendedName>
        <alternativeName>
            <fullName evidence="15">HTP reductase</fullName>
        </alternativeName>
    </domain>
</protein>
<dbReference type="GO" id="GO:0009231">
    <property type="term" value="P:riboflavin biosynthetic process"/>
    <property type="evidence" value="ECO:0007669"/>
    <property type="project" value="UniProtKB-UniPathway"/>
</dbReference>
<keyword evidence="9 15" id="KW-0862">Zinc</keyword>
<dbReference type="EC" id="1.1.1.193" evidence="15"/>
<keyword evidence="7 15" id="KW-0479">Metal-binding</keyword>
<dbReference type="CDD" id="cd01284">
    <property type="entry name" value="Riboflavin_deaminase-reductase"/>
    <property type="match status" value="1"/>
</dbReference>
<dbReference type="PANTHER" id="PTHR38011">
    <property type="entry name" value="DIHYDROFOLATE REDUCTASE FAMILY PROTEIN (AFU_ORTHOLOGUE AFUA_8G06820)"/>
    <property type="match status" value="1"/>
</dbReference>
<feature type="binding site" evidence="17">
    <location>
        <position position="204"/>
    </location>
    <ligand>
        <name>substrate</name>
    </ligand>
</feature>
<feature type="binding site" evidence="18">
    <location>
        <position position="50"/>
    </location>
    <ligand>
        <name>Zn(2+)</name>
        <dbReference type="ChEBI" id="CHEBI:29105"/>
        <note>catalytic</note>
    </ligand>
</feature>
<keyword evidence="10 15" id="KW-0521">NADP</keyword>
<evidence type="ECO:0000313" key="20">
    <source>
        <dbReference type="EMBL" id="MST71083.1"/>
    </source>
</evidence>
<dbReference type="InterPro" id="IPR002125">
    <property type="entry name" value="CMP_dCMP_dom"/>
</dbReference>
<feature type="binding site" evidence="18">
    <location>
        <position position="84"/>
    </location>
    <ligand>
        <name>Zn(2+)</name>
        <dbReference type="ChEBI" id="CHEBI:29105"/>
        <note>catalytic</note>
    </ligand>
</feature>
<evidence type="ECO:0000259" key="19">
    <source>
        <dbReference type="PROSITE" id="PS51747"/>
    </source>
</evidence>
<evidence type="ECO:0000256" key="9">
    <source>
        <dbReference type="ARBA" id="ARBA00022833"/>
    </source>
</evidence>
<evidence type="ECO:0000256" key="11">
    <source>
        <dbReference type="ARBA" id="ARBA00023002"/>
    </source>
</evidence>
<dbReference type="AlphaFoldDB" id="A0A6N7X959"/>
<feature type="binding site" evidence="17">
    <location>
        <position position="207"/>
    </location>
    <ligand>
        <name>substrate</name>
    </ligand>
</feature>
<comment type="cofactor">
    <cofactor evidence="15 18">
        <name>Zn(2+)</name>
        <dbReference type="ChEBI" id="CHEBI:29105"/>
    </cofactor>
    <text evidence="15 18">Binds 1 zinc ion.</text>
</comment>
<evidence type="ECO:0000256" key="7">
    <source>
        <dbReference type="ARBA" id="ARBA00022723"/>
    </source>
</evidence>
<dbReference type="InterPro" id="IPR024072">
    <property type="entry name" value="DHFR-like_dom_sf"/>
</dbReference>
<dbReference type="InterPro" id="IPR011549">
    <property type="entry name" value="RibD_C"/>
</dbReference>
<dbReference type="SUPFAM" id="SSF53597">
    <property type="entry name" value="Dihydrofolate reductase-like"/>
    <property type="match status" value="1"/>
</dbReference>
<keyword evidence="8 15" id="KW-0378">Hydrolase</keyword>
<evidence type="ECO:0000256" key="17">
    <source>
        <dbReference type="PIRSR" id="PIRSR006769-2"/>
    </source>
</evidence>
<dbReference type="NCBIfam" id="TIGR00326">
    <property type="entry name" value="eubact_ribD"/>
    <property type="match status" value="1"/>
</dbReference>
<dbReference type="PROSITE" id="PS51747">
    <property type="entry name" value="CYT_DCMP_DEAMINASES_2"/>
    <property type="match status" value="1"/>
</dbReference>
<dbReference type="RefSeq" id="WP_154554643.1">
    <property type="nucleotide sequence ID" value="NZ_JAQXUZ010000023.1"/>
</dbReference>
<evidence type="ECO:0000256" key="2">
    <source>
        <dbReference type="ARBA" id="ARBA00004882"/>
    </source>
</evidence>
<comment type="function">
    <text evidence="1 15">Converts 2,5-diamino-6-(ribosylamino)-4(3h)-pyrimidinone 5'-phosphate into 5-amino-6-(ribosylamino)-2,4(1h,3h)-pyrimidinedione 5'-phosphate.</text>
</comment>
<dbReference type="InterPro" id="IPR050765">
    <property type="entry name" value="Riboflavin_Biosynth_HTPR"/>
</dbReference>
<dbReference type="Gene3D" id="3.40.140.10">
    <property type="entry name" value="Cytidine Deaminase, domain 2"/>
    <property type="match status" value="1"/>
</dbReference>
<evidence type="ECO:0000256" key="13">
    <source>
        <dbReference type="ARBA" id="ARBA00049861"/>
    </source>
</evidence>
<feature type="binding site" evidence="17">
    <location>
        <position position="298"/>
    </location>
    <ligand>
        <name>substrate</name>
    </ligand>
</feature>
<evidence type="ECO:0000256" key="4">
    <source>
        <dbReference type="ARBA" id="ARBA00005259"/>
    </source>
</evidence>